<dbReference type="SUPFAM" id="SSF52317">
    <property type="entry name" value="Class I glutamine amidotransferase-like"/>
    <property type="match status" value="1"/>
</dbReference>
<evidence type="ECO:0000313" key="3">
    <source>
        <dbReference type="Proteomes" id="UP000076925"/>
    </source>
</evidence>
<proteinExistence type="predicted"/>
<evidence type="ECO:0000259" key="1">
    <source>
        <dbReference type="Pfam" id="PF01965"/>
    </source>
</evidence>
<dbReference type="AlphaFoldDB" id="A0A139WXM0"/>
<dbReference type="RefSeq" id="WP_017745012.1">
    <property type="nucleotide sequence ID" value="NZ_KQ976354.1"/>
</dbReference>
<dbReference type="Proteomes" id="UP000076925">
    <property type="component" value="Unassembled WGS sequence"/>
</dbReference>
<dbReference type="PANTHER" id="PTHR43068">
    <property type="entry name" value="SLR1854 PROTEIN"/>
    <property type="match status" value="1"/>
</dbReference>
<comment type="caution">
    <text evidence="2">The sequence shown here is derived from an EMBL/GenBank/DDBJ whole genome shotgun (WGS) entry which is preliminary data.</text>
</comment>
<evidence type="ECO:0000313" key="2">
    <source>
        <dbReference type="EMBL" id="KYC37191.1"/>
    </source>
</evidence>
<dbReference type="Pfam" id="PF01965">
    <property type="entry name" value="DJ-1_PfpI"/>
    <property type="match status" value="1"/>
</dbReference>
<sequence length="220" mass="25055">MTDKKGKIGVIIEEYFGELEYQQFNHFFPRNGYEVEYISHLWKQKQLTFRGHEYISEVTVTTDFKNVDPTDYKGILLIGGYAMDRLRYQVSCHPDQPNQSPAVEFLRKAVKAMDTDLLKIGTICHGLWLFCAAPELLKGRRVTCIHNIIDDVKNAGGAIVYEDGQTRSTCIDGNLITARHPGVIDEFLTVFLEELEKKDKATKPTIIEPSLSMPTPSKIR</sequence>
<dbReference type="OrthoDB" id="9800516at2"/>
<gene>
    <name evidence="2" type="ORF">WA1_47055</name>
</gene>
<organism evidence="2 3">
    <name type="scientific">Scytonema hofmannii PCC 7110</name>
    <dbReference type="NCBI Taxonomy" id="128403"/>
    <lineage>
        <taxon>Bacteria</taxon>
        <taxon>Bacillati</taxon>
        <taxon>Cyanobacteriota</taxon>
        <taxon>Cyanophyceae</taxon>
        <taxon>Nostocales</taxon>
        <taxon>Scytonemataceae</taxon>
        <taxon>Scytonema</taxon>
    </lineage>
</organism>
<feature type="domain" description="DJ-1/PfpI" evidence="1">
    <location>
        <begin position="7"/>
        <end position="193"/>
    </location>
</feature>
<keyword evidence="3" id="KW-1185">Reference proteome</keyword>
<reference evidence="2 3" key="1">
    <citation type="journal article" date="2013" name="Genome Biol. Evol.">
        <title>Genomes of Stigonematalean cyanobacteria (subsection V) and the evolution of oxygenic photosynthesis from prokaryotes to plastids.</title>
        <authorList>
            <person name="Dagan T."/>
            <person name="Roettger M."/>
            <person name="Stucken K."/>
            <person name="Landan G."/>
            <person name="Koch R."/>
            <person name="Major P."/>
            <person name="Gould S.B."/>
            <person name="Goremykin V.V."/>
            <person name="Rippka R."/>
            <person name="Tandeau de Marsac N."/>
            <person name="Gugger M."/>
            <person name="Lockhart P.J."/>
            <person name="Allen J.F."/>
            <person name="Brune I."/>
            <person name="Maus I."/>
            <person name="Puhler A."/>
            <person name="Martin W.F."/>
        </authorList>
    </citation>
    <scope>NUCLEOTIDE SEQUENCE [LARGE SCALE GENOMIC DNA]</scope>
    <source>
        <strain evidence="2 3">PCC 7110</strain>
    </source>
</reference>
<accession>A0A139WXM0</accession>
<dbReference type="STRING" id="128403.WA1_47055"/>
<dbReference type="PANTHER" id="PTHR43068:SF1">
    <property type="entry name" value="SLR1854 PROTEIN"/>
    <property type="match status" value="1"/>
</dbReference>
<dbReference type="InterPro" id="IPR002818">
    <property type="entry name" value="DJ-1/PfpI"/>
</dbReference>
<name>A0A139WXM0_9CYAN</name>
<dbReference type="Gene3D" id="3.40.50.880">
    <property type="match status" value="1"/>
</dbReference>
<protein>
    <submittedName>
        <fullName evidence="2">Thiamine biosynthesis protein ThiJ</fullName>
    </submittedName>
</protein>
<dbReference type="InterPro" id="IPR029062">
    <property type="entry name" value="Class_I_gatase-like"/>
</dbReference>
<dbReference type="EMBL" id="ANNX02000047">
    <property type="protein sequence ID" value="KYC37191.1"/>
    <property type="molecule type" value="Genomic_DNA"/>
</dbReference>